<proteinExistence type="predicted"/>
<dbReference type="CDD" id="cd02511">
    <property type="entry name" value="Beta4Glucosyltransferase"/>
    <property type="match status" value="1"/>
</dbReference>
<dbReference type="Gene3D" id="3.90.550.10">
    <property type="entry name" value="Spore Coat Polysaccharide Biosynthesis Protein SpsA, Chain A"/>
    <property type="match status" value="1"/>
</dbReference>
<evidence type="ECO:0000313" key="3">
    <source>
        <dbReference type="Proteomes" id="UP000034603"/>
    </source>
</evidence>
<dbReference type="GO" id="GO:0016740">
    <property type="term" value="F:transferase activity"/>
    <property type="evidence" value="ECO:0007669"/>
    <property type="project" value="UniProtKB-KW"/>
</dbReference>
<evidence type="ECO:0000313" key="2">
    <source>
        <dbReference type="EMBL" id="KKQ46083.1"/>
    </source>
</evidence>
<dbReference type="PANTHER" id="PTHR43630">
    <property type="entry name" value="POLY-BETA-1,6-N-ACETYL-D-GLUCOSAMINE SYNTHASE"/>
    <property type="match status" value="1"/>
</dbReference>
<sequence>MKLSVVLAVKNEEENIGACLDSVKQIADEMIVVDDGSSDKTVEIAKKHGAKVFSFVHKNNFHETKQFAIERAKGDWVLQLDADERVTKELADEIKEVVNFSDKENQSRVLSSSSTVHNTLSSKHLKLFLRHQKLIEQREGHLGKKTGEVVAFFITRRNFFLGRPLIHAGVYPDGVIRLIKNGKARLPAKSVHELMEIDGEVGWLFNDLEHHDSPTLKRYLDRMNRYTDLQAKEFETKKIPATNWNLFKYSFIVPSVNFLKLYFRHKGILDGRQGFLWSVFSSLHFPITYFKYYQSKLK</sequence>
<comment type="caution">
    <text evidence="2">The sequence shown here is derived from an EMBL/GenBank/DDBJ whole genome shotgun (WGS) entry which is preliminary data.</text>
</comment>
<dbReference type="InterPro" id="IPR029044">
    <property type="entry name" value="Nucleotide-diphossugar_trans"/>
</dbReference>
<name>A0A0G0HSI9_9BACT</name>
<dbReference type="SUPFAM" id="SSF53448">
    <property type="entry name" value="Nucleotide-diphospho-sugar transferases"/>
    <property type="match status" value="1"/>
</dbReference>
<evidence type="ECO:0000259" key="1">
    <source>
        <dbReference type="Pfam" id="PF00535"/>
    </source>
</evidence>
<dbReference type="Proteomes" id="UP000034603">
    <property type="component" value="Unassembled WGS sequence"/>
</dbReference>
<dbReference type="AlphaFoldDB" id="A0A0G0HSI9"/>
<gene>
    <name evidence="2" type="ORF">US62_C0005G0006</name>
</gene>
<dbReference type="InterPro" id="IPR001173">
    <property type="entry name" value="Glyco_trans_2-like"/>
</dbReference>
<reference evidence="2 3" key="1">
    <citation type="journal article" date="2015" name="Nature">
        <title>rRNA introns, odd ribosomes, and small enigmatic genomes across a large radiation of phyla.</title>
        <authorList>
            <person name="Brown C.T."/>
            <person name="Hug L.A."/>
            <person name="Thomas B.C."/>
            <person name="Sharon I."/>
            <person name="Castelle C.J."/>
            <person name="Singh A."/>
            <person name="Wilkins M.J."/>
            <person name="Williams K.H."/>
            <person name="Banfield J.F."/>
        </authorList>
    </citation>
    <scope>NUCLEOTIDE SEQUENCE [LARGE SCALE GENOMIC DNA]</scope>
</reference>
<organism evidence="2 3">
    <name type="scientific">Candidatus Woesebacteria bacterium GW2011_GWA1_37_8</name>
    <dbReference type="NCBI Taxonomy" id="1618546"/>
    <lineage>
        <taxon>Bacteria</taxon>
        <taxon>Candidatus Woeseibacteriota</taxon>
    </lineage>
</organism>
<feature type="domain" description="Glycosyltransferase 2-like" evidence="1">
    <location>
        <begin position="4"/>
        <end position="132"/>
    </location>
</feature>
<dbReference type="EMBL" id="LBTR01000005">
    <property type="protein sequence ID" value="KKQ46083.1"/>
    <property type="molecule type" value="Genomic_DNA"/>
</dbReference>
<accession>A0A0G0HSI9</accession>
<dbReference type="Pfam" id="PF00535">
    <property type="entry name" value="Glycos_transf_2"/>
    <property type="match status" value="1"/>
</dbReference>
<dbReference type="PANTHER" id="PTHR43630:SF2">
    <property type="entry name" value="GLYCOSYLTRANSFERASE"/>
    <property type="match status" value="1"/>
</dbReference>
<keyword evidence="2" id="KW-0808">Transferase</keyword>
<protein>
    <submittedName>
        <fullName evidence="2">Glycosyl transferase family 2</fullName>
    </submittedName>
</protein>